<keyword evidence="4 11" id="KW-0997">Cell inner membrane</keyword>
<comment type="subcellular location">
    <subcellularLocation>
        <location evidence="1">Cell inner membrane</location>
        <topology evidence="1">Single-pass membrane protein</topology>
        <orientation evidence="1">Periplasmic side</orientation>
    </subcellularLocation>
</comment>
<organism evidence="12 13">
    <name type="scientific">Rhodoferax aquaticus</name>
    <dbReference type="NCBI Taxonomy" id="2527691"/>
    <lineage>
        <taxon>Bacteria</taxon>
        <taxon>Pseudomonadati</taxon>
        <taxon>Pseudomonadota</taxon>
        <taxon>Betaproteobacteria</taxon>
        <taxon>Burkholderiales</taxon>
        <taxon>Comamonadaceae</taxon>
        <taxon>Rhodoferax</taxon>
    </lineage>
</organism>
<name>A0A515EJZ1_9BURK</name>
<evidence type="ECO:0000256" key="8">
    <source>
        <dbReference type="ARBA" id="ARBA00023098"/>
    </source>
</evidence>
<evidence type="ECO:0000256" key="1">
    <source>
        <dbReference type="ARBA" id="ARBA00004383"/>
    </source>
</evidence>
<evidence type="ECO:0000256" key="11">
    <source>
        <dbReference type="HAMAP-Rule" id="MF_00790"/>
    </source>
</evidence>
<keyword evidence="6 11" id="KW-0442">Lipid degradation</keyword>
<evidence type="ECO:0000256" key="9">
    <source>
        <dbReference type="ARBA" id="ARBA00023136"/>
    </source>
</evidence>
<dbReference type="GO" id="GO:0051082">
    <property type="term" value="F:unfolded protein binding"/>
    <property type="evidence" value="ECO:0007669"/>
    <property type="project" value="UniProtKB-UniRule"/>
</dbReference>
<comment type="function">
    <text evidence="11">May be involved in the folding of the extracellular lipase during its passage through the periplasm.</text>
</comment>
<dbReference type="GO" id="GO:0006457">
    <property type="term" value="P:protein folding"/>
    <property type="evidence" value="ECO:0007669"/>
    <property type="project" value="UniProtKB-UniRule"/>
</dbReference>
<evidence type="ECO:0000256" key="10">
    <source>
        <dbReference type="ARBA" id="ARBA00023186"/>
    </source>
</evidence>
<dbReference type="GO" id="GO:0016042">
    <property type="term" value="P:lipid catabolic process"/>
    <property type="evidence" value="ECO:0007669"/>
    <property type="project" value="UniProtKB-UniRule"/>
</dbReference>
<proteinExistence type="inferred from homology"/>
<protein>
    <recommendedName>
        <fullName evidence="11">Lipase chaperone</fullName>
    </recommendedName>
    <alternativeName>
        <fullName evidence="11">Lipase activator protein</fullName>
    </alternativeName>
    <alternativeName>
        <fullName evidence="11">Lipase foldase</fullName>
    </alternativeName>
    <alternativeName>
        <fullName evidence="11">Lipase helper protein</fullName>
    </alternativeName>
    <alternativeName>
        <fullName evidence="11">Lipase modulator</fullName>
    </alternativeName>
</protein>
<dbReference type="EMBL" id="CP036282">
    <property type="protein sequence ID" value="QDL52966.1"/>
    <property type="molecule type" value="Genomic_DNA"/>
</dbReference>
<dbReference type="GO" id="GO:0005886">
    <property type="term" value="C:plasma membrane"/>
    <property type="evidence" value="ECO:0007669"/>
    <property type="project" value="UniProtKB-SubCell"/>
</dbReference>
<evidence type="ECO:0000256" key="3">
    <source>
        <dbReference type="ARBA" id="ARBA00022475"/>
    </source>
</evidence>
<reference evidence="13" key="1">
    <citation type="submission" date="2019-02" db="EMBL/GenBank/DDBJ databases">
        <title>Complete genome sequence of Rhodoferax sp. Gr-4.</title>
        <authorList>
            <person name="Jin L."/>
        </authorList>
    </citation>
    <scope>NUCLEOTIDE SEQUENCE [LARGE SCALE GENOMIC DNA]</scope>
    <source>
        <strain evidence="13">Gr-4</strain>
    </source>
</reference>
<sequence>MRRAPARILTGFLLALALGAVWWLWPRAQVNAVSWNAVLTPGTTSAVPPAARSLEGTVPDGLPTAPTASGAPSDAPLDLGALKRLFDYYLSTVGEQSVEAITLTLHNMLEQSLSPTQARAAKQLLGRYLTYKRELLPLEQQLSKIPAGPNTLRQRFEAMQALRAQYFSASEVQAMFGLEDAYDADALARLDIHNNPALTPAQKRSQLAALDAALPQQLREDREAPRAVIRLEESVASLRASGGGDDAVYRLRAQAFDTAAADRFADLEREEAQWKTRIENYLGTRAQLLGRLSNATASERQAAVAELQQTLFTEMERKRLAAYEP</sequence>
<gene>
    <name evidence="11" type="primary">lifO</name>
    <name evidence="12" type="ORF">EXZ61_01595</name>
</gene>
<evidence type="ECO:0000256" key="2">
    <source>
        <dbReference type="ARBA" id="ARBA00010358"/>
    </source>
</evidence>
<evidence type="ECO:0000256" key="6">
    <source>
        <dbReference type="ARBA" id="ARBA00022963"/>
    </source>
</evidence>
<accession>A0A515EJZ1</accession>
<dbReference type="RefSeq" id="WP_142808419.1">
    <property type="nucleotide sequence ID" value="NZ_CP036282.1"/>
</dbReference>
<keyword evidence="3 11" id="KW-1003">Cell membrane</keyword>
<keyword evidence="10 11" id="KW-0143">Chaperone</keyword>
<evidence type="ECO:0000256" key="4">
    <source>
        <dbReference type="ARBA" id="ARBA00022519"/>
    </source>
</evidence>
<dbReference type="AlphaFoldDB" id="A0A515EJZ1"/>
<dbReference type="Proteomes" id="UP000317365">
    <property type="component" value="Chromosome"/>
</dbReference>
<keyword evidence="13" id="KW-1185">Reference proteome</keyword>
<reference evidence="13" key="2">
    <citation type="journal article" date="2020" name="Int. J. Syst. Evol. Microbiol.">
        <title>Genomic insights into a novel species Rhodoferax aquaticus sp. nov., isolated from freshwater.</title>
        <authorList>
            <person name="Li T."/>
            <person name="Zhuo Y."/>
            <person name="Jin C.Z."/>
            <person name="Wu X."/>
            <person name="Ko S.R."/>
            <person name="Jin F.J."/>
            <person name="Ahn C.Y."/>
            <person name="Oh H.M."/>
            <person name="Lee H.G."/>
            <person name="Jin L."/>
        </authorList>
    </citation>
    <scope>NUCLEOTIDE SEQUENCE [LARGE SCALE GENOMIC DNA]</scope>
    <source>
        <strain evidence="13">Gr-4</strain>
    </source>
</reference>
<keyword evidence="7 11" id="KW-1133">Transmembrane helix</keyword>
<evidence type="ECO:0000256" key="7">
    <source>
        <dbReference type="ARBA" id="ARBA00022989"/>
    </source>
</evidence>
<keyword evidence="5 11" id="KW-0812">Transmembrane</keyword>
<evidence type="ECO:0000313" key="13">
    <source>
        <dbReference type="Proteomes" id="UP000317365"/>
    </source>
</evidence>
<evidence type="ECO:0000256" key="5">
    <source>
        <dbReference type="ARBA" id="ARBA00022692"/>
    </source>
</evidence>
<keyword evidence="9 11" id="KW-0472">Membrane</keyword>
<dbReference type="KEGG" id="rhg:EXZ61_01595"/>
<evidence type="ECO:0000313" key="12">
    <source>
        <dbReference type="EMBL" id="QDL52966.1"/>
    </source>
</evidence>
<dbReference type="Pfam" id="PF03280">
    <property type="entry name" value="Lipase_chap"/>
    <property type="match status" value="1"/>
</dbReference>
<comment type="similarity">
    <text evidence="2 11">Belongs to the lipase chaperone family.</text>
</comment>
<dbReference type="InterPro" id="IPR004961">
    <property type="entry name" value="Lipase_chaperone"/>
</dbReference>
<dbReference type="HAMAP" id="MF_00790">
    <property type="entry name" value="Lipase_chap"/>
    <property type="match status" value="1"/>
</dbReference>
<keyword evidence="8 11" id="KW-0443">Lipid metabolism</keyword>
<dbReference type="SUPFAM" id="SSF158855">
    <property type="entry name" value="Lipase chaperone-like"/>
    <property type="match status" value="1"/>
</dbReference>